<protein>
    <submittedName>
        <fullName evidence="1">Uncharacterized protein</fullName>
    </submittedName>
</protein>
<gene>
    <name evidence="1" type="ORF">SAMN05216337_105426</name>
</gene>
<dbReference type="EMBL" id="FMZW01000054">
    <property type="protein sequence ID" value="SDF40373.1"/>
    <property type="molecule type" value="Genomic_DNA"/>
</dbReference>
<sequence>MIALTFCRGAFVAASVLCLGACGLTVPDIKEAWDADRPANPATGEPKISGTAQIEFEIKKRIYCDLRDAVQAVNLIEVSAGSYDKPGPAKKGIIPLKWGAQVSLSLQVDESSALNPGLTFDDLVSSTFSLGLGGTLSSTATRVDKFNPSWSIAYLMRPDTPYSVCKAGNDPFEQIRWKPATSSPFILESDLGIKEWLQGAMFTDVLLHSVGPAGGDPKPDTVSYEIKFVIVSSGSVTPTWKLVKFSANTSGDFFSVGRTRTHDLIITIGPNDSTTLDAHLASQIGNAVSNSNRALLSRR</sequence>
<accession>A0A1G7KT26</accession>
<proteinExistence type="predicted"/>
<organism evidence="1 2">
    <name type="scientific">Bradyrhizobium brasilense</name>
    <dbReference type="NCBI Taxonomy" id="1419277"/>
    <lineage>
        <taxon>Bacteria</taxon>
        <taxon>Pseudomonadati</taxon>
        <taxon>Pseudomonadota</taxon>
        <taxon>Alphaproteobacteria</taxon>
        <taxon>Hyphomicrobiales</taxon>
        <taxon>Nitrobacteraceae</taxon>
        <taxon>Bradyrhizobium</taxon>
    </lineage>
</organism>
<dbReference type="Proteomes" id="UP000199245">
    <property type="component" value="Unassembled WGS sequence"/>
</dbReference>
<reference evidence="1 2" key="1">
    <citation type="submission" date="2016-10" db="EMBL/GenBank/DDBJ databases">
        <authorList>
            <person name="de Groot N.N."/>
        </authorList>
    </citation>
    <scope>NUCLEOTIDE SEQUENCE [LARGE SCALE GENOMIC DNA]</scope>
    <source>
        <strain evidence="1 2">R5</strain>
    </source>
</reference>
<dbReference type="AlphaFoldDB" id="A0A1G7KT26"/>
<evidence type="ECO:0000313" key="2">
    <source>
        <dbReference type="Proteomes" id="UP000199245"/>
    </source>
</evidence>
<dbReference type="RefSeq" id="WP_143029778.1">
    <property type="nucleotide sequence ID" value="NZ_FMZW01000054.1"/>
</dbReference>
<name>A0A1G7KT26_9BRAD</name>
<evidence type="ECO:0000313" key="1">
    <source>
        <dbReference type="EMBL" id="SDF40373.1"/>
    </source>
</evidence>